<dbReference type="AlphaFoldDB" id="C0P3E9"/>
<protein>
    <submittedName>
        <fullName evidence="1">Uncharacterized protein</fullName>
    </submittedName>
</protein>
<reference evidence="1" key="1">
    <citation type="journal article" date="2009" name="PLoS Genet.">
        <title>Sequencing, mapping, and analysis of 27,455 maize full-length cDNAs.</title>
        <authorList>
            <person name="Soderlund C."/>
            <person name="Descour A."/>
            <person name="Kudrna D."/>
            <person name="Bomhoff M."/>
            <person name="Boyd L."/>
            <person name="Currie J."/>
            <person name="Angelova A."/>
            <person name="Collura K."/>
            <person name="Wissotski M."/>
            <person name="Ashley E."/>
            <person name="Morrow D."/>
            <person name="Fernandes J."/>
            <person name="Walbot V."/>
            <person name="Yu Y."/>
        </authorList>
    </citation>
    <scope>NUCLEOTIDE SEQUENCE</scope>
    <source>
        <strain evidence="1">B73</strain>
    </source>
</reference>
<sequence length="145" mass="15632">MKPVVGVPTPDAYLPRPLVGLLVAARPVHAPTAARQSPAVAANVPALTALQFRLSRLALSISGRRVHRRRTLSFSTPRRRSLGACVHCATASVFFHLSRTTSSRCRLPWPTLSSPSPCVISFLALPVLATPVPTVLAPARERHHL</sequence>
<name>C0P3E9_MAIZE</name>
<accession>C0P3E9</accession>
<organism evidence="1">
    <name type="scientific">Zea mays</name>
    <name type="common">Maize</name>
    <dbReference type="NCBI Taxonomy" id="4577"/>
    <lineage>
        <taxon>Eukaryota</taxon>
        <taxon>Viridiplantae</taxon>
        <taxon>Streptophyta</taxon>
        <taxon>Embryophyta</taxon>
        <taxon>Tracheophyta</taxon>
        <taxon>Spermatophyta</taxon>
        <taxon>Magnoliopsida</taxon>
        <taxon>Liliopsida</taxon>
        <taxon>Poales</taxon>
        <taxon>Poaceae</taxon>
        <taxon>PACMAD clade</taxon>
        <taxon>Panicoideae</taxon>
        <taxon>Andropogonodae</taxon>
        <taxon>Andropogoneae</taxon>
        <taxon>Tripsacinae</taxon>
        <taxon>Zea</taxon>
    </lineage>
</organism>
<proteinExistence type="evidence at transcript level"/>
<dbReference type="EMBL" id="BT062818">
    <property type="protein sequence ID" value="ACN27515.1"/>
    <property type="molecule type" value="mRNA"/>
</dbReference>
<evidence type="ECO:0000313" key="1">
    <source>
        <dbReference type="EMBL" id="ACN27515.1"/>
    </source>
</evidence>